<keyword evidence="3" id="KW-1185">Reference proteome</keyword>
<name>A0A8S0W4P5_CYCAE</name>
<comment type="caution">
    <text evidence="2">The sequence shown here is derived from an EMBL/GenBank/DDBJ whole genome shotgun (WGS) entry which is preliminary data.</text>
</comment>
<sequence>MSHYPLRSHAQAQAATGVNNDGESLINLEEADKIAVTNPPSPVSATSRRSYRDIVVGSRPPSAPPTGRVVEASMSGFPATSTPFEGRAFSAVSEAPASAPVVGLPLSVLDYEGFHTPGSPPDRRHSRPPTPYLKIGLETTPSAIAGAATTHKQLIIWLLYARTTFHNKPPASYNHPPVLEKQPWARQSFLDRSTRS</sequence>
<dbReference type="EMBL" id="CACVBS010000090">
    <property type="protein sequence ID" value="CAA7270415.1"/>
    <property type="molecule type" value="Genomic_DNA"/>
</dbReference>
<protein>
    <submittedName>
        <fullName evidence="2">Uncharacterized protein</fullName>
    </submittedName>
</protein>
<proteinExistence type="predicted"/>
<organism evidence="2 3">
    <name type="scientific">Cyclocybe aegerita</name>
    <name type="common">Black poplar mushroom</name>
    <name type="synonym">Agrocybe aegerita</name>
    <dbReference type="NCBI Taxonomy" id="1973307"/>
    <lineage>
        <taxon>Eukaryota</taxon>
        <taxon>Fungi</taxon>
        <taxon>Dikarya</taxon>
        <taxon>Basidiomycota</taxon>
        <taxon>Agaricomycotina</taxon>
        <taxon>Agaricomycetes</taxon>
        <taxon>Agaricomycetidae</taxon>
        <taxon>Agaricales</taxon>
        <taxon>Agaricineae</taxon>
        <taxon>Bolbitiaceae</taxon>
        <taxon>Cyclocybe</taxon>
    </lineage>
</organism>
<reference evidence="2 3" key="1">
    <citation type="submission" date="2020-01" db="EMBL/GenBank/DDBJ databases">
        <authorList>
            <person name="Gupta K D."/>
        </authorList>
    </citation>
    <scope>NUCLEOTIDE SEQUENCE [LARGE SCALE GENOMIC DNA]</scope>
</reference>
<feature type="region of interest" description="Disordered" evidence="1">
    <location>
        <begin position="1"/>
        <end position="68"/>
    </location>
</feature>
<evidence type="ECO:0000256" key="1">
    <source>
        <dbReference type="SAM" id="MobiDB-lite"/>
    </source>
</evidence>
<evidence type="ECO:0000313" key="2">
    <source>
        <dbReference type="EMBL" id="CAA7270415.1"/>
    </source>
</evidence>
<dbReference type="Proteomes" id="UP000467700">
    <property type="component" value="Unassembled WGS sequence"/>
</dbReference>
<accession>A0A8S0W4P5</accession>
<evidence type="ECO:0000313" key="3">
    <source>
        <dbReference type="Proteomes" id="UP000467700"/>
    </source>
</evidence>
<feature type="compositionally biased region" description="Polar residues" evidence="1">
    <location>
        <begin position="10"/>
        <end position="22"/>
    </location>
</feature>
<dbReference type="AlphaFoldDB" id="A0A8S0W4P5"/>
<gene>
    <name evidence="2" type="ORF">AAE3_LOCUS12718</name>
</gene>